<evidence type="ECO:0000313" key="3">
    <source>
        <dbReference type="EMBL" id="MDM3930098.1"/>
    </source>
</evidence>
<dbReference type="Pfam" id="PF02452">
    <property type="entry name" value="PemK_toxin"/>
    <property type="match status" value="1"/>
</dbReference>
<organism evidence="3 4">
    <name type="scientific">Mycobacterium intracellulare subsp. chimaera</name>
    <dbReference type="NCBI Taxonomy" id="222805"/>
    <lineage>
        <taxon>Bacteria</taxon>
        <taxon>Bacillati</taxon>
        <taxon>Actinomycetota</taxon>
        <taxon>Actinomycetes</taxon>
        <taxon>Mycobacteriales</taxon>
        <taxon>Mycobacteriaceae</taxon>
        <taxon>Mycobacterium</taxon>
        <taxon>Mycobacterium avium complex (MAC)</taxon>
    </lineage>
</organism>
<dbReference type="InterPro" id="IPR011067">
    <property type="entry name" value="Plasmid_toxin/cell-grow_inhib"/>
</dbReference>
<keyword evidence="3" id="KW-0378">Hydrolase</keyword>
<gene>
    <name evidence="3" type="ORF">QRB35_29555</name>
</gene>
<name>A0ABT7PAM8_MYCIT</name>
<dbReference type="PANTHER" id="PTHR33988:SF1">
    <property type="entry name" value="ENDORIBONUCLEASE MAZF7-RELATED"/>
    <property type="match status" value="1"/>
</dbReference>
<protein>
    <submittedName>
        <fullName evidence="3">Type II toxin-antitoxin system PemK/MazF family toxin</fullName>
        <ecNumber evidence="3">3.1.-.-</ecNumber>
    </submittedName>
</protein>
<dbReference type="InterPro" id="IPR003477">
    <property type="entry name" value="PemK-like"/>
</dbReference>
<accession>A0ABT7PAM8</accession>
<keyword evidence="2" id="KW-1277">Toxin-antitoxin system</keyword>
<evidence type="ECO:0000256" key="1">
    <source>
        <dbReference type="ARBA" id="ARBA00007521"/>
    </source>
</evidence>
<dbReference type="Proteomes" id="UP001529272">
    <property type="component" value="Unassembled WGS sequence"/>
</dbReference>
<keyword evidence="4" id="KW-1185">Reference proteome</keyword>
<comment type="similarity">
    <text evidence="1">Belongs to the PemK/MazF family.</text>
</comment>
<dbReference type="PANTHER" id="PTHR33988">
    <property type="entry name" value="ENDORIBONUCLEASE MAZF-RELATED"/>
    <property type="match status" value="1"/>
</dbReference>
<dbReference type="EMBL" id="JASZZX010000060">
    <property type="protein sequence ID" value="MDM3930098.1"/>
    <property type="molecule type" value="Genomic_DNA"/>
</dbReference>
<evidence type="ECO:0000313" key="4">
    <source>
        <dbReference type="Proteomes" id="UP001529272"/>
    </source>
</evidence>
<reference evidence="3 4" key="2">
    <citation type="submission" date="2023-06" db="EMBL/GenBank/DDBJ databases">
        <title>Itaconate inhibition of nontuberculous mycobacteria.</title>
        <authorList>
            <person name="Breen P."/>
            <person name="Zimbric M."/>
            <person name="Caverly L."/>
        </authorList>
    </citation>
    <scope>NUCLEOTIDE SEQUENCE [LARGE SCALE GENOMIC DNA]</scope>
    <source>
        <strain evidence="3 4">FLAC1071</strain>
    </source>
</reference>
<dbReference type="GO" id="GO:0016787">
    <property type="term" value="F:hydrolase activity"/>
    <property type="evidence" value="ECO:0007669"/>
    <property type="project" value="UniProtKB-KW"/>
</dbReference>
<evidence type="ECO:0000256" key="2">
    <source>
        <dbReference type="ARBA" id="ARBA00022649"/>
    </source>
</evidence>
<comment type="caution">
    <text evidence="3">The sequence shown here is derived from an EMBL/GenBank/DDBJ whole genome shotgun (WGS) entry which is preliminary data.</text>
</comment>
<reference evidence="4" key="1">
    <citation type="submission" date="2023-06" db="EMBL/GenBank/DDBJ databases">
        <title>Itaconate inhibition of nontuberculous mycobacteria.</title>
        <authorList>
            <person name="Spilker T."/>
        </authorList>
    </citation>
    <scope>NUCLEOTIDE SEQUENCE [LARGE SCALE GENOMIC DNA]</scope>
    <source>
        <strain evidence="4">FLAC1071</strain>
    </source>
</reference>
<dbReference type="Gene3D" id="2.30.30.110">
    <property type="match status" value="1"/>
</dbReference>
<dbReference type="SUPFAM" id="SSF50118">
    <property type="entry name" value="Cell growth inhibitor/plasmid maintenance toxic component"/>
    <property type="match status" value="1"/>
</dbReference>
<dbReference type="RefSeq" id="WP_054585721.1">
    <property type="nucleotide sequence ID" value="NZ_CP015270.1"/>
</dbReference>
<sequence>MPEPRRGDLWLVSLGAARAGEPGKHRPAVVVSVDELLTGIDDELVVVVPVSSSRSRTPLRPAVSPAEGVDTDSVAVCRSIRAVARTRLVERLGTIRPGTMREIEDVLTLILGIYTAQDRGEPTLRRPFLSDT</sequence>
<proteinExistence type="inferred from homology"/>
<dbReference type="EC" id="3.1.-.-" evidence="3"/>